<dbReference type="InterPro" id="IPR017927">
    <property type="entry name" value="FAD-bd_FR_type"/>
</dbReference>
<sequence>MTPLPGGMTKIEVTPPVDFEWCPGQHVFLRFPKLGMLDNHPFTMTSAPRSASLTLDDKDGKLIFLARTHTGFTRHLAK</sequence>
<evidence type="ECO:0000259" key="6">
    <source>
        <dbReference type="PROSITE" id="PS51384"/>
    </source>
</evidence>
<organism evidence="7 8">
    <name type="scientific">Tothia fuscella</name>
    <dbReference type="NCBI Taxonomy" id="1048955"/>
    <lineage>
        <taxon>Eukaryota</taxon>
        <taxon>Fungi</taxon>
        <taxon>Dikarya</taxon>
        <taxon>Ascomycota</taxon>
        <taxon>Pezizomycotina</taxon>
        <taxon>Dothideomycetes</taxon>
        <taxon>Pleosporomycetidae</taxon>
        <taxon>Venturiales</taxon>
        <taxon>Cylindrosympodiaceae</taxon>
        <taxon>Tothia</taxon>
    </lineage>
</organism>
<keyword evidence="8" id="KW-1185">Reference proteome</keyword>
<comment type="catalytic activity">
    <reaction evidence="5">
        <text>2 a Fe(II)-siderophore + NADP(+) + H(+) = 2 a Fe(III)-siderophore + NADPH</text>
        <dbReference type="Rhea" id="RHEA:28795"/>
        <dbReference type="Rhea" id="RHEA-COMP:11342"/>
        <dbReference type="Rhea" id="RHEA-COMP:11344"/>
        <dbReference type="ChEBI" id="CHEBI:15378"/>
        <dbReference type="ChEBI" id="CHEBI:29033"/>
        <dbReference type="ChEBI" id="CHEBI:29034"/>
        <dbReference type="ChEBI" id="CHEBI:57783"/>
        <dbReference type="ChEBI" id="CHEBI:58349"/>
        <dbReference type="EC" id="1.16.1.9"/>
    </reaction>
</comment>
<dbReference type="GO" id="GO:0006879">
    <property type="term" value="P:intracellular iron ion homeostasis"/>
    <property type="evidence" value="ECO:0007669"/>
    <property type="project" value="TreeGrafter"/>
</dbReference>
<dbReference type="EC" id="1.16.1.9" evidence="2"/>
<dbReference type="GO" id="GO:0006826">
    <property type="term" value="P:iron ion transport"/>
    <property type="evidence" value="ECO:0007669"/>
    <property type="project" value="TreeGrafter"/>
</dbReference>
<dbReference type="InterPro" id="IPR017938">
    <property type="entry name" value="Riboflavin_synthase-like_b-brl"/>
</dbReference>
<evidence type="ECO:0000256" key="5">
    <source>
        <dbReference type="ARBA" id="ARBA00048483"/>
    </source>
</evidence>
<dbReference type="InterPro" id="IPR051410">
    <property type="entry name" value="Ferric/Cupric_Reductase"/>
</dbReference>
<proteinExistence type="predicted"/>
<dbReference type="GO" id="GO:0015677">
    <property type="term" value="P:copper ion import"/>
    <property type="evidence" value="ECO:0007669"/>
    <property type="project" value="TreeGrafter"/>
</dbReference>
<dbReference type="InterPro" id="IPR013112">
    <property type="entry name" value="FAD-bd_8"/>
</dbReference>
<dbReference type="Pfam" id="PF08022">
    <property type="entry name" value="FAD_binding_8"/>
    <property type="match status" value="1"/>
</dbReference>
<gene>
    <name evidence="7" type="ORF">EJ08DRAFT_653681</name>
</gene>
<evidence type="ECO:0000313" key="7">
    <source>
        <dbReference type="EMBL" id="KAF2420954.1"/>
    </source>
</evidence>
<keyword evidence="3" id="KW-0813">Transport</keyword>
<evidence type="ECO:0000256" key="3">
    <source>
        <dbReference type="ARBA" id="ARBA00022448"/>
    </source>
</evidence>
<name>A0A9P4NGP5_9PEZI</name>
<keyword evidence="4" id="KW-0472">Membrane</keyword>
<evidence type="ECO:0000256" key="2">
    <source>
        <dbReference type="ARBA" id="ARBA00012668"/>
    </source>
</evidence>
<protein>
    <recommendedName>
        <fullName evidence="2">ferric-chelate reductase (NADPH)</fullName>
        <ecNumber evidence="2">1.16.1.9</ecNumber>
    </recommendedName>
</protein>
<comment type="caution">
    <text evidence="7">The sequence shown here is derived from an EMBL/GenBank/DDBJ whole genome shotgun (WGS) entry which is preliminary data.</text>
</comment>
<dbReference type="CDD" id="cd06186">
    <property type="entry name" value="NOX_Duox_like_FAD_NADP"/>
    <property type="match status" value="1"/>
</dbReference>
<comment type="subcellular location">
    <subcellularLocation>
        <location evidence="1">Cell membrane</location>
        <topology evidence="1">Multi-pass membrane protein</topology>
    </subcellularLocation>
</comment>
<evidence type="ECO:0000256" key="1">
    <source>
        <dbReference type="ARBA" id="ARBA00004651"/>
    </source>
</evidence>
<dbReference type="SUPFAM" id="SSF63380">
    <property type="entry name" value="Riboflavin synthase domain-like"/>
    <property type="match status" value="1"/>
</dbReference>
<evidence type="ECO:0000313" key="8">
    <source>
        <dbReference type="Proteomes" id="UP000800235"/>
    </source>
</evidence>
<dbReference type="EMBL" id="MU007105">
    <property type="protein sequence ID" value="KAF2420954.1"/>
    <property type="molecule type" value="Genomic_DNA"/>
</dbReference>
<dbReference type="OrthoDB" id="17725at2759"/>
<dbReference type="AlphaFoldDB" id="A0A9P4NGP5"/>
<dbReference type="Proteomes" id="UP000800235">
    <property type="component" value="Unassembled WGS sequence"/>
</dbReference>
<feature type="domain" description="FAD-binding FR-type" evidence="6">
    <location>
        <begin position="1"/>
        <end position="78"/>
    </location>
</feature>
<keyword evidence="4" id="KW-1003">Cell membrane</keyword>
<dbReference type="GO" id="GO:0005886">
    <property type="term" value="C:plasma membrane"/>
    <property type="evidence" value="ECO:0007669"/>
    <property type="project" value="UniProtKB-SubCell"/>
</dbReference>
<dbReference type="PROSITE" id="PS51384">
    <property type="entry name" value="FAD_FR"/>
    <property type="match status" value="1"/>
</dbReference>
<evidence type="ECO:0000256" key="4">
    <source>
        <dbReference type="ARBA" id="ARBA00022475"/>
    </source>
</evidence>
<dbReference type="Gene3D" id="2.40.30.10">
    <property type="entry name" value="Translation factors"/>
    <property type="match status" value="1"/>
</dbReference>
<reference evidence="7" key="1">
    <citation type="journal article" date="2020" name="Stud. Mycol.">
        <title>101 Dothideomycetes genomes: a test case for predicting lifestyles and emergence of pathogens.</title>
        <authorList>
            <person name="Haridas S."/>
            <person name="Albert R."/>
            <person name="Binder M."/>
            <person name="Bloem J."/>
            <person name="Labutti K."/>
            <person name="Salamov A."/>
            <person name="Andreopoulos B."/>
            <person name="Baker S."/>
            <person name="Barry K."/>
            <person name="Bills G."/>
            <person name="Bluhm B."/>
            <person name="Cannon C."/>
            <person name="Castanera R."/>
            <person name="Culley D."/>
            <person name="Daum C."/>
            <person name="Ezra D."/>
            <person name="Gonzalez J."/>
            <person name="Henrissat B."/>
            <person name="Kuo A."/>
            <person name="Liang C."/>
            <person name="Lipzen A."/>
            <person name="Lutzoni F."/>
            <person name="Magnuson J."/>
            <person name="Mondo S."/>
            <person name="Nolan M."/>
            <person name="Ohm R."/>
            <person name="Pangilinan J."/>
            <person name="Park H.-J."/>
            <person name="Ramirez L."/>
            <person name="Alfaro M."/>
            <person name="Sun H."/>
            <person name="Tritt A."/>
            <person name="Yoshinaga Y."/>
            <person name="Zwiers L.-H."/>
            <person name="Turgeon B."/>
            <person name="Goodwin S."/>
            <person name="Spatafora J."/>
            <person name="Crous P."/>
            <person name="Grigoriev I."/>
        </authorList>
    </citation>
    <scope>NUCLEOTIDE SEQUENCE</scope>
    <source>
        <strain evidence="7">CBS 130266</strain>
    </source>
</reference>
<dbReference type="GO" id="GO:0052851">
    <property type="term" value="F:ferric-chelate reductase (NADPH) activity"/>
    <property type="evidence" value="ECO:0007669"/>
    <property type="project" value="UniProtKB-EC"/>
</dbReference>
<dbReference type="PANTHER" id="PTHR32361">
    <property type="entry name" value="FERRIC/CUPRIC REDUCTASE TRANSMEMBRANE COMPONENT"/>
    <property type="match status" value="1"/>
</dbReference>
<accession>A0A9P4NGP5</accession>